<name>A0A3M7T864_BRAPC</name>
<evidence type="ECO:0000313" key="3">
    <source>
        <dbReference type="Proteomes" id="UP000276133"/>
    </source>
</evidence>
<feature type="region of interest" description="Disordered" evidence="1">
    <location>
        <begin position="25"/>
        <end position="45"/>
    </location>
</feature>
<proteinExistence type="predicted"/>
<feature type="compositionally biased region" description="Gly residues" evidence="1">
    <location>
        <begin position="27"/>
        <end position="36"/>
    </location>
</feature>
<dbReference type="AlphaFoldDB" id="A0A3M7T864"/>
<evidence type="ECO:0000256" key="1">
    <source>
        <dbReference type="SAM" id="MobiDB-lite"/>
    </source>
</evidence>
<dbReference type="Proteomes" id="UP000276133">
    <property type="component" value="Unassembled WGS sequence"/>
</dbReference>
<organism evidence="2 3">
    <name type="scientific">Brachionus plicatilis</name>
    <name type="common">Marine rotifer</name>
    <name type="synonym">Brachionus muelleri</name>
    <dbReference type="NCBI Taxonomy" id="10195"/>
    <lineage>
        <taxon>Eukaryota</taxon>
        <taxon>Metazoa</taxon>
        <taxon>Spiralia</taxon>
        <taxon>Gnathifera</taxon>
        <taxon>Rotifera</taxon>
        <taxon>Eurotatoria</taxon>
        <taxon>Monogononta</taxon>
        <taxon>Pseudotrocha</taxon>
        <taxon>Ploima</taxon>
        <taxon>Brachionidae</taxon>
        <taxon>Brachionus</taxon>
    </lineage>
</organism>
<comment type="caution">
    <text evidence="2">The sequence shown here is derived from an EMBL/GenBank/DDBJ whole genome shotgun (WGS) entry which is preliminary data.</text>
</comment>
<sequence>MIYILCINGFDENNDAPRGTVIKAHGHFGGHTGGQKFGPRSRPVKSKTEDEICDQTISARDLSLNLNKFFI</sequence>
<keyword evidence="3" id="KW-1185">Reference proteome</keyword>
<gene>
    <name evidence="2" type="ORF">BpHYR1_043881</name>
</gene>
<accession>A0A3M7T864</accession>
<reference evidence="2 3" key="1">
    <citation type="journal article" date="2018" name="Sci. Rep.">
        <title>Genomic signatures of local adaptation to the degree of environmental predictability in rotifers.</title>
        <authorList>
            <person name="Franch-Gras L."/>
            <person name="Hahn C."/>
            <person name="Garcia-Roger E.M."/>
            <person name="Carmona M.J."/>
            <person name="Serra M."/>
            <person name="Gomez A."/>
        </authorList>
    </citation>
    <scope>NUCLEOTIDE SEQUENCE [LARGE SCALE GENOMIC DNA]</scope>
    <source>
        <strain evidence="2">HYR1</strain>
    </source>
</reference>
<dbReference type="EMBL" id="REGN01000163">
    <property type="protein sequence ID" value="RNA44038.1"/>
    <property type="molecule type" value="Genomic_DNA"/>
</dbReference>
<protein>
    <submittedName>
        <fullName evidence="2">Uncharacterized protein</fullName>
    </submittedName>
</protein>
<evidence type="ECO:0000313" key="2">
    <source>
        <dbReference type="EMBL" id="RNA44038.1"/>
    </source>
</evidence>